<feature type="non-terminal residue" evidence="3">
    <location>
        <position position="280"/>
    </location>
</feature>
<comment type="caution">
    <text evidence="3">The sequence shown here is derived from an EMBL/GenBank/DDBJ whole genome shotgun (WGS) entry which is preliminary data.</text>
</comment>
<dbReference type="PANTHER" id="PTHR33408">
    <property type="entry name" value="TRANSPOSASE"/>
    <property type="match status" value="1"/>
</dbReference>
<dbReference type="InterPro" id="IPR008490">
    <property type="entry name" value="Transposase_InsH_N"/>
</dbReference>
<evidence type="ECO:0000313" key="4">
    <source>
        <dbReference type="Proteomes" id="UP000260665"/>
    </source>
</evidence>
<dbReference type="Proteomes" id="UP000260665">
    <property type="component" value="Unassembled WGS sequence"/>
</dbReference>
<evidence type="ECO:0000256" key="1">
    <source>
        <dbReference type="SAM" id="MobiDB-lite"/>
    </source>
</evidence>
<dbReference type="Pfam" id="PF05598">
    <property type="entry name" value="DUF772"/>
    <property type="match status" value="1"/>
</dbReference>
<sequence>MSRFVEGQDRHQVTLLPECLDDYIAEDNSVRVVDAFISELDMVALGFEGATPAATGRPSYHPAVMLKVYLYGYLNRIASSRRLERECQRNVELMWLTGRLAPDFKTIADFRRYNSAGIRNVCRRFVMLCRDLKLFGQAVVAIDGSKFKAVNSRDCNFTNGKVDKRQQQVEENIQRYLSALETADRTERAGLGFKTVQIKEKIAQLRQQLRSLDVVREQLKEQPDGQLSTTDPDARSMATGSKSSGAVAYNVQVAVDTKNHLIVAHEVTNATSDRAQLSPM</sequence>
<feature type="domain" description="Transposase InsH N-terminal" evidence="2">
    <location>
        <begin position="19"/>
        <end position="112"/>
    </location>
</feature>
<evidence type="ECO:0000313" key="3">
    <source>
        <dbReference type="EMBL" id="RFO94590.1"/>
    </source>
</evidence>
<dbReference type="RefSeq" id="WP_147321409.1">
    <property type="nucleotide sequence ID" value="NZ_QFZK01000059.1"/>
</dbReference>
<name>A0A3E1R784_9BURK</name>
<accession>A0A3E1R784</accession>
<evidence type="ECO:0000259" key="2">
    <source>
        <dbReference type="Pfam" id="PF05598"/>
    </source>
</evidence>
<feature type="region of interest" description="Disordered" evidence="1">
    <location>
        <begin position="220"/>
        <end position="241"/>
    </location>
</feature>
<dbReference type="PANTHER" id="PTHR33408:SF2">
    <property type="entry name" value="TRANSPOSASE DDE DOMAIN-CONTAINING PROTEIN"/>
    <property type="match status" value="1"/>
</dbReference>
<organism evidence="3 4">
    <name type="scientific">Rhodoferax lacus</name>
    <dbReference type="NCBI Taxonomy" id="2184758"/>
    <lineage>
        <taxon>Bacteria</taxon>
        <taxon>Pseudomonadati</taxon>
        <taxon>Pseudomonadota</taxon>
        <taxon>Betaproteobacteria</taxon>
        <taxon>Burkholderiales</taxon>
        <taxon>Comamonadaceae</taxon>
        <taxon>Rhodoferax</taxon>
    </lineage>
</organism>
<gene>
    <name evidence="3" type="ORF">DIC66_22755</name>
</gene>
<reference evidence="3 4" key="1">
    <citation type="submission" date="2018-05" db="EMBL/GenBank/DDBJ databases">
        <title>Rhodoferax soyangensis sp.nov., isolated from an oligotrophic freshwater lake.</title>
        <authorList>
            <person name="Park M."/>
        </authorList>
    </citation>
    <scope>NUCLEOTIDE SEQUENCE [LARGE SCALE GENOMIC DNA]</scope>
    <source>
        <strain evidence="3 4">IMCC26218</strain>
    </source>
</reference>
<keyword evidence="4" id="KW-1185">Reference proteome</keyword>
<dbReference type="AlphaFoldDB" id="A0A3E1R784"/>
<protein>
    <submittedName>
        <fullName evidence="3">IS5/IS1182 family transposase</fullName>
    </submittedName>
</protein>
<dbReference type="EMBL" id="QFZK01000059">
    <property type="protein sequence ID" value="RFO94590.1"/>
    <property type="molecule type" value="Genomic_DNA"/>
</dbReference>
<proteinExistence type="predicted"/>